<keyword evidence="26" id="KW-1185">Reference proteome</keyword>
<dbReference type="PANTHER" id="PTHR46382:SF1">
    <property type="entry name" value="PHOSPHATIDATE CYTIDYLYLTRANSFERASE"/>
    <property type="match status" value="1"/>
</dbReference>
<evidence type="ECO:0000256" key="18">
    <source>
        <dbReference type="ARBA" id="ARBA00029893"/>
    </source>
</evidence>
<evidence type="ECO:0000256" key="23">
    <source>
        <dbReference type="ARBA" id="ARBA00033406"/>
    </source>
</evidence>
<keyword evidence="8" id="KW-1003">Cell membrane</keyword>
<evidence type="ECO:0000256" key="2">
    <source>
        <dbReference type="ARBA" id="ARBA00004651"/>
    </source>
</evidence>
<dbReference type="KEGG" id="pbor:BSF38_01502"/>
<gene>
    <name evidence="25" type="primary">cdsA</name>
    <name evidence="25" type="ORF">BSF38_01502</name>
</gene>
<protein>
    <recommendedName>
        <fullName evidence="7">Phosphatidate cytidylyltransferase</fullName>
        <ecNumber evidence="6">2.7.7.41</ecNumber>
    </recommendedName>
    <alternativeName>
        <fullName evidence="20">CDP-DAG synthase</fullName>
    </alternativeName>
    <alternativeName>
        <fullName evidence="22">CDP-DG synthase</fullName>
    </alternativeName>
    <alternativeName>
        <fullName evidence="18">CDP-diacylglycerol synthase</fullName>
    </alternativeName>
    <alternativeName>
        <fullName evidence="21">CDP-diglyceride pyrophosphorylase</fullName>
    </alternativeName>
    <alternativeName>
        <fullName evidence="23">CDP-diglyceride synthase</fullName>
    </alternativeName>
    <alternativeName>
        <fullName evidence="19">CTP:phosphatidate cytidylyltransferase</fullName>
    </alternativeName>
</protein>
<keyword evidence="15 24" id="KW-0472">Membrane</keyword>
<dbReference type="AlphaFoldDB" id="A0A1U7CM75"/>
<evidence type="ECO:0000256" key="8">
    <source>
        <dbReference type="ARBA" id="ARBA00022475"/>
    </source>
</evidence>
<reference evidence="26" key="1">
    <citation type="submission" date="2016-12" db="EMBL/GenBank/DDBJ databases">
        <title>Comparative genomics of four Isosphaeraceae planctomycetes: a common pool of plasmids and glycoside hydrolase genes.</title>
        <authorList>
            <person name="Ivanova A."/>
        </authorList>
    </citation>
    <scope>NUCLEOTIDE SEQUENCE [LARGE SCALE GENOMIC DNA]</scope>
    <source>
        <strain evidence="26">PX4</strain>
    </source>
</reference>
<evidence type="ECO:0000313" key="25">
    <source>
        <dbReference type="EMBL" id="APW60040.1"/>
    </source>
</evidence>
<comment type="pathway">
    <text evidence="4">Lipid metabolism.</text>
</comment>
<evidence type="ECO:0000256" key="21">
    <source>
        <dbReference type="ARBA" id="ARBA00032396"/>
    </source>
</evidence>
<name>A0A1U7CM75_9BACT</name>
<dbReference type="OrthoDB" id="9799199at2"/>
<evidence type="ECO:0000256" key="10">
    <source>
        <dbReference type="ARBA" id="ARBA00022679"/>
    </source>
</evidence>
<keyword evidence="12 25" id="KW-0548">Nucleotidyltransferase</keyword>
<keyword evidence="10 25" id="KW-0808">Transferase</keyword>
<sequence>MLGTRVVSGILIVTALVLILLVDQWLAPWFPLWFGLAAAAMGMGAFEFSGLLEETVSRPSTRSVLGGVAAVLVANWIPHVLGVLGDSNRLSGLVHEPNAAVAVLAWPLLSFVGVLMVTFVVQSLQFEVPGRAVAAIAGTILVVAYIGLLGSFIVQLRWLDGCKHGLLPLAFLIATAKGADIGAYTVGRIAGRHKLWPAVSPNKTIEGAFGGLVFATLAALAVETVAFYSDSLTGVGWAGAVAFGVVVGIVAQVGDLMESMVKRDCRRKDASAAVPGFGGVLDVLDSLLFSAPVAYGLWLCLGP</sequence>
<evidence type="ECO:0000256" key="9">
    <source>
        <dbReference type="ARBA" id="ARBA00022516"/>
    </source>
</evidence>
<comment type="similarity">
    <text evidence="5">Belongs to the CDS family.</text>
</comment>
<evidence type="ECO:0000256" key="19">
    <source>
        <dbReference type="ARBA" id="ARBA00031825"/>
    </source>
</evidence>
<dbReference type="RefSeq" id="WP_076344414.1">
    <property type="nucleotide sequence ID" value="NZ_CP019082.1"/>
</dbReference>
<keyword evidence="13 24" id="KW-1133">Transmembrane helix</keyword>
<evidence type="ECO:0000256" key="12">
    <source>
        <dbReference type="ARBA" id="ARBA00022695"/>
    </source>
</evidence>
<comment type="pathway">
    <text evidence="3">Phospholipid metabolism; CDP-diacylglycerol biosynthesis; CDP-diacylglycerol from sn-glycerol 3-phosphate: step 3/3.</text>
</comment>
<feature type="transmembrane region" description="Helical" evidence="24">
    <location>
        <begin position="7"/>
        <end position="26"/>
    </location>
</feature>
<keyword evidence="11 24" id="KW-0812">Transmembrane</keyword>
<accession>A0A1U7CM75</accession>
<dbReference type="GO" id="GO:0005886">
    <property type="term" value="C:plasma membrane"/>
    <property type="evidence" value="ECO:0007669"/>
    <property type="project" value="UniProtKB-SubCell"/>
</dbReference>
<evidence type="ECO:0000256" key="6">
    <source>
        <dbReference type="ARBA" id="ARBA00012487"/>
    </source>
</evidence>
<evidence type="ECO:0000256" key="15">
    <source>
        <dbReference type="ARBA" id="ARBA00023136"/>
    </source>
</evidence>
<dbReference type="Proteomes" id="UP000186309">
    <property type="component" value="Chromosome"/>
</dbReference>
<comment type="subcellular location">
    <subcellularLocation>
        <location evidence="2">Cell membrane</location>
        <topology evidence="2">Multi-pass membrane protein</topology>
    </subcellularLocation>
</comment>
<evidence type="ECO:0000256" key="7">
    <source>
        <dbReference type="ARBA" id="ARBA00019373"/>
    </source>
</evidence>
<feature type="transmembrane region" description="Helical" evidence="24">
    <location>
        <begin position="64"/>
        <end position="84"/>
    </location>
</feature>
<feature type="transmembrane region" description="Helical" evidence="24">
    <location>
        <begin position="133"/>
        <end position="154"/>
    </location>
</feature>
<dbReference type="EMBL" id="CP019082">
    <property type="protein sequence ID" value="APW60040.1"/>
    <property type="molecule type" value="Genomic_DNA"/>
</dbReference>
<feature type="transmembrane region" description="Helical" evidence="24">
    <location>
        <begin position="166"/>
        <end position="187"/>
    </location>
</feature>
<dbReference type="PANTHER" id="PTHR46382">
    <property type="entry name" value="PHOSPHATIDATE CYTIDYLYLTRANSFERASE"/>
    <property type="match status" value="1"/>
</dbReference>
<evidence type="ECO:0000256" key="11">
    <source>
        <dbReference type="ARBA" id="ARBA00022692"/>
    </source>
</evidence>
<feature type="transmembrane region" description="Helical" evidence="24">
    <location>
        <begin position="99"/>
        <end position="121"/>
    </location>
</feature>
<feature type="transmembrane region" description="Helical" evidence="24">
    <location>
        <begin position="235"/>
        <end position="257"/>
    </location>
</feature>
<evidence type="ECO:0000256" key="5">
    <source>
        <dbReference type="ARBA" id="ARBA00010185"/>
    </source>
</evidence>
<dbReference type="STRING" id="1387353.BSF38_01502"/>
<evidence type="ECO:0000313" key="26">
    <source>
        <dbReference type="Proteomes" id="UP000186309"/>
    </source>
</evidence>
<evidence type="ECO:0000256" key="1">
    <source>
        <dbReference type="ARBA" id="ARBA00001698"/>
    </source>
</evidence>
<evidence type="ECO:0000256" key="24">
    <source>
        <dbReference type="SAM" id="Phobius"/>
    </source>
</evidence>
<keyword evidence="16" id="KW-0594">Phospholipid biosynthesis</keyword>
<dbReference type="Pfam" id="PF01148">
    <property type="entry name" value="CTP_transf_1"/>
    <property type="match status" value="1"/>
</dbReference>
<comment type="catalytic activity">
    <reaction evidence="1">
        <text>a 1,2-diacyl-sn-glycero-3-phosphate + CTP + H(+) = a CDP-1,2-diacyl-sn-glycerol + diphosphate</text>
        <dbReference type="Rhea" id="RHEA:16229"/>
        <dbReference type="ChEBI" id="CHEBI:15378"/>
        <dbReference type="ChEBI" id="CHEBI:33019"/>
        <dbReference type="ChEBI" id="CHEBI:37563"/>
        <dbReference type="ChEBI" id="CHEBI:58332"/>
        <dbReference type="ChEBI" id="CHEBI:58608"/>
        <dbReference type="EC" id="2.7.7.41"/>
    </reaction>
</comment>
<keyword evidence="14" id="KW-0443">Lipid metabolism</keyword>
<evidence type="ECO:0000256" key="17">
    <source>
        <dbReference type="ARBA" id="ARBA00023264"/>
    </source>
</evidence>
<dbReference type="GO" id="GO:0016024">
    <property type="term" value="P:CDP-diacylglycerol biosynthetic process"/>
    <property type="evidence" value="ECO:0007669"/>
    <property type="project" value="TreeGrafter"/>
</dbReference>
<proteinExistence type="inferred from homology"/>
<keyword evidence="17" id="KW-1208">Phospholipid metabolism</keyword>
<evidence type="ECO:0000256" key="22">
    <source>
        <dbReference type="ARBA" id="ARBA00032743"/>
    </source>
</evidence>
<evidence type="ECO:0000256" key="14">
    <source>
        <dbReference type="ARBA" id="ARBA00023098"/>
    </source>
</evidence>
<evidence type="ECO:0000256" key="20">
    <source>
        <dbReference type="ARBA" id="ARBA00032253"/>
    </source>
</evidence>
<keyword evidence="9" id="KW-0444">Lipid biosynthesis</keyword>
<organism evidence="25 26">
    <name type="scientific">Paludisphaera borealis</name>
    <dbReference type="NCBI Taxonomy" id="1387353"/>
    <lineage>
        <taxon>Bacteria</taxon>
        <taxon>Pseudomonadati</taxon>
        <taxon>Planctomycetota</taxon>
        <taxon>Planctomycetia</taxon>
        <taxon>Isosphaerales</taxon>
        <taxon>Isosphaeraceae</taxon>
        <taxon>Paludisphaera</taxon>
    </lineage>
</organism>
<evidence type="ECO:0000256" key="13">
    <source>
        <dbReference type="ARBA" id="ARBA00022989"/>
    </source>
</evidence>
<feature type="transmembrane region" description="Helical" evidence="24">
    <location>
        <begin position="32"/>
        <end position="52"/>
    </location>
</feature>
<evidence type="ECO:0000256" key="16">
    <source>
        <dbReference type="ARBA" id="ARBA00023209"/>
    </source>
</evidence>
<evidence type="ECO:0000256" key="3">
    <source>
        <dbReference type="ARBA" id="ARBA00005119"/>
    </source>
</evidence>
<dbReference type="GO" id="GO:0004605">
    <property type="term" value="F:phosphatidate cytidylyltransferase activity"/>
    <property type="evidence" value="ECO:0007669"/>
    <property type="project" value="UniProtKB-EC"/>
</dbReference>
<feature type="transmembrane region" description="Helical" evidence="24">
    <location>
        <begin position="208"/>
        <end position="229"/>
    </location>
</feature>
<dbReference type="EC" id="2.7.7.41" evidence="6"/>
<evidence type="ECO:0000256" key="4">
    <source>
        <dbReference type="ARBA" id="ARBA00005189"/>
    </source>
</evidence>